<name>A0A0F9M4J6_9ZZZZ</name>
<evidence type="ECO:0000313" key="2">
    <source>
        <dbReference type="EMBL" id="KKN02310.1"/>
    </source>
</evidence>
<feature type="region of interest" description="Disordered" evidence="1">
    <location>
        <begin position="1"/>
        <end position="21"/>
    </location>
</feature>
<dbReference type="AlphaFoldDB" id="A0A0F9M4J6"/>
<accession>A0A0F9M4J6</accession>
<comment type="caution">
    <text evidence="2">The sequence shown here is derived from an EMBL/GenBank/DDBJ whole genome shotgun (WGS) entry which is preliminary data.</text>
</comment>
<feature type="compositionally biased region" description="Basic residues" evidence="1">
    <location>
        <begin position="1"/>
        <end position="13"/>
    </location>
</feature>
<gene>
    <name evidence="2" type="ORF">LCGC14_1118990</name>
</gene>
<proteinExistence type="predicted"/>
<dbReference type="EMBL" id="LAZR01005162">
    <property type="protein sequence ID" value="KKN02310.1"/>
    <property type="molecule type" value="Genomic_DNA"/>
</dbReference>
<evidence type="ECO:0000256" key="1">
    <source>
        <dbReference type="SAM" id="MobiDB-lite"/>
    </source>
</evidence>
<organism evidence="2">
    <name type="scientific">marine sediment metagenome</name>
    <dbReference type="NCBI Taxonomy" id="412755"/>
    <lineage>
        <taxon>unclassified sequences</taxon>
        <taxon>metagenomes</taxon>
        <taxon>ecological metagenomes</taxon>
    </lineage>
</organism>
<sequence length="91" mass="10219">MPGLPPKRKKNRPPSRERKLRDALVRSKIALDAWLNTYAHEFCNKDDVAKAGKLIMDSGGTLAYIADVQRQNREALNETAPTNGERMAQGR</sequence>
<reference evidence="2" key="1">
    <citation type="journal article" date="2015" name="Nature">
        <title>Complex archaea that bridge the gap between prokaryotes and eukaryotes.</title>
        <authorList>
            <person name="Spang A."/>
            <person name="Saw J.H."/>
            <person name="Jorgensen S.L."/>
            <person name="Zaremba-Niedzwiedzka K."/>
            <person name="Martijn J."/>
            <person name="Lind A.E."/>
            <person name="van Eijk R."/>
            <person name="Schleper C."/>
            <person name="Guy L."/>
            <person name="Ettema T.J."/>
        </authorList>
    </citation>
    <scope>NUCLEOTIDE SEQUENCE</scope>
</reference>
<protein>
    <submittedName>
        <fullName evidence="2">Uncharacterized protein</fullName>
    </submittedName>
</protein>